<organism evidence="4 5">
    <name type="scientific">Tulasnella calospora MUT 4182</name>
    <dbReference type="NCBI Taxonomy" id="1051891"/>
    <lineage>
        <taxon>Eukaryota</taxon>
        <taxon>Fungi</taxon>
        <taxon>Dikarya</taxon>
        <taxon>Basidiomycota</taxon>
        <taxon>Agaricomycotina</taxon>
        <taxon>Agaricomycetes</taxon>
        <taxon>Cantharellales</taxon>
        <taxon>Tulasnellaceae</taxon>
        <taxon>Tulasnella</taxon>
    </lineage>
</organism>
<dbReference type="OrthoDB" id="9936937at2759"/>
<dbReference type="Pfam" id="PF25871">
    <property type="entry name" value="HTH_76"/>
    <property type="match status" value="1"/>
</dbReference>
<dbReference type="EMBL" id="KN822975">
    <property type="protein sequence ID" value="KIO30135.1"/>
    <property type="molecule type" value="Genomic_DNA"/>
</dbReference>
<proteinExistence type="predicted"/>
<evidence type="ECO:0000313" key="5">
    <source>
        <dbReference type="Proteomes" id="UP000054248"/>
    </source>
</evidence>
<dbReference type="AlphaFoldDB" id="A0A0C3QFF6"/>
<dbReference type="InterPro" id="IPR058841">
    <property type="entry name" value="HTH_76"/>
</dbReference>
<keyword evidence="5" id="KW-1185">Reference proteome</keyword>
<evidence type="ECO:0000259" key="3">
    <source>
        <dbReference type="Pfam" id="PF25871"/>
    </source>
</evidence>
<sequence>MSLEAQILSDQATLRSAYAEFAAYRFHEDPEFLSGLASILGSADEAAQLSAEERAEKVGRAKAFYFSRLKGVEVTWDGYLRYSQPQETNSGVSNVTSTVEATDPPLDTRTDPALEEQRPLSFQQLSEMIATGNLTDVPFNRLIPEAISDQKPSDPATPARRKPWENVDADKMADKMAARLPDEIANGMADEGADRTADEMAKRVAQIAYRMADELPDRMADEDEMAGKMAR</sequence>
<feature type="region of interest" description="Disordered" evidence="1">
    <location>
        <begin position="86"/>
        <end position="112"/>
    </location>
</feature>
<gene>
    <name evidence="4" type="ORF">M407DRAFT_242328</name>
</gene>
<feature type="region of interest" description="Disordered" evidence="1">
    <location>
        <begin position="146"/>
        <end position="169"/>
    </location>
</feature>
<dbReference type="InterPro" id="IPR040554">
    <property type="entry name" value="KPWE_PEX14_dom"/>
</dbReference>
<feature type="region of interest" description="Disordered" evidence="1">
    <location>
        <begin position="211"/>
        <end position="231"/>
    </location>
</feature>
<reference evidence="5" key="2">
    <citation type="submission" date="2015-01" db="EMBL/GenBank/DDBJ databases">
        <title>Evolutionary Origins and Diversification of the Mycorrhizal Mutualists.</title>
        <authorList>
            <consortium name="DOE Joint Genome Institute"/>
            <consortium name="Mycorrhizal Genomics Consortium"/>
            <person name="Kohler A."/>
            <person name="Kuo A."/>
            <person name="Nagy L.G."/>
            <person name="Floudas D."/>
            <person name="Copeland A."/>
            <person name="Barry K.W."/>
            <person name="Cichocki N."/>
            <person name="Veneault-Fourrey C."/>
            <person name="LaButti K."/>
            <person name="Lindquist E.A."/>
            <person name="Lipzen A."/>
            <person name="Lundell T."/>
            <person name="Morin E."/>
            <person name="Murat C."/>
            <person name="Riley R."/>
            <person name="Ohm R."/>
            <person name="Sun H."/>
            <person name="Tunlid A."/>
            <person name="Henrissat B."/>
            <person name="Grigoriev I.V."/>
            <person name="Hibbett D.S."/>
            <person name="Martin F."/>
        </authorList>
    </citation>
    <scope>NUCLEOTIDE SEQUENCE [LARGE SCALE GENOMIC DNA]</scope>
    <source>
        <strain evidence="5">MUT 4182</strain>
    </source>
</reference>
<evidence type="ECO:0000256" key="1">
    <source>
        <dbReference type="SAM" id="MobiDB-lite"/>
    </source>
</evidence>
<accession>A0A0C3QFF6</accession>
<name>A0A0C3QFF6_9AGAM</name>
<dbReference type="Proteomes" id="UP000054248">
    <property type="component" value="Unassembled WGS sequence"/>
</dbReference>
<dbReference type="Pfam" id="PF17733">
    <property type="entry name" value="KPWE_dom"/>
    <property type="match status" value="1"/>
</dbReference>
<feature type="domain" description="PEX14-like helix-turn-helix" evidence="3">
    <location>
        <begin position="16"/>
        <end position="84"/>
    </location>
</feature>
<feature type="compositionally biased region" description="Polar residues" evidence="1">
    <location>
        <begin position="86"/>
        <end position="100"/>
    </location>
</feature>
<dbReference type="PANTHER" id="PTHR36855:SF1">
    <property type="entry name" value="PEROXISOME MEMBRANE ANCHOR PROTEIN PEX14P N-TERMINAL DOMAIN-CONTAINING PROTEIN"/>
    <property type="match status" value="1"/>
</dbReference>
<evidence type="ECO:0000259" key="2">
    <source>
        <dbReference type="Pfam" id="PF17733"/>
    </source>
</evidence>
<protein>
    <submittedName>
        <fullName evidence="4">Uncharacterized protein</fullName>
    </submittedName>
</protein>
<evidence type="ECO:0000313" key="4">
    <source>
        <dbReference type="EMBL" id="KIO30135.1"/>
    </source>
</evidence>
<dbReference type="HOGENOM" id="CLU_070882_2_1_1"/>
<feature type="domain" description="Peroxisomal membrane protein PEX14-like KPWE" evidence="2">
    <location>
        <begin position="117"/>
        <end position="165"/>
    </location>
</feature>
<dbReference type="STRING" id="1051891.A0A0C3QFF6"/>
<reference evidence="4 5" key="1">
    <citation type="submission" date="2014-04" db="EMBL/GenBank/DDBJ databases">
        <authorList>
            <consortium name="DOE Joint Genome Institute"/>
            <person name="Kuo A."/>
            <person name="Girlanda M."/>
            <person name="Perotto S."/>
            <person name="Kohler A."/>
            <person name="Nagy L.G."/>
            <person name="Floudas D."/>
            <person name="Copeland A."/>
            <person name="Barry K.W."/>
            <person name="Cichocki N."/>
            <person name="Veneault-Fourrey C."/>
            <person name="LaButti K."/>
            <person name="Lindquist E.A."/>
            <person name="Lipzen A."/>
            <person name="Lundell T."/>
            <person name="Morin E."/>
            <person name="Murat C."/>
            <person name="Sun H."/>
            <person name="Tunlid A."/>
            <person name="Henrissat B."/>
            <person name="Grigoriev I.V."/>
            <person name="Hibbett D.S."/>
            <person name="Martin F."/>
            <person name="Nordberg H.P."/>
            <person name="Cantor M.N."/>
            <person name="Hua S.X."/>
        </authorList>
    </citation>
    <scope>NUCLEOTIDE SEQUENCE [LARGE SCALE GENOMIC DNA]</scope>
    <source>
        <strain evidence="4 5">MUT 4182</strain>
    </source>
</reference>
<dbReference type="PANTHER" id="PTHR36855">
    <property type="entry name" value="CHROMOSOME 10, WHOLE GENOME SHOTGUN SEQUENCE"/>
    <property type="match status" value="1"/>
</dbReference>